<feature type="signal peptide" evidence="1">
    <location>
        <begin position="1"/>
        <end position="23"/>
    </location>
</feature>
<evidence type="ECO:0000256" key="1">
    <source>
        <dbReference type="SAM" id="SignalP"/>
    </source>
</evidence>
<gene>
    <name evidence="3" type="ORF">EV680_103107</name>
    <name evidence="4" type="ORF">LVJ78_00345</name>
</gene>
<dbReference type="PROSITE" id="PS51257">
    <property type="entry name" value="PROKAR_LIPOPROTEIN"/>
    <property type="match status" value="1"/>
</dbReference>
<evidence type="ECO:0000259" key="2">
    <source>
        <dbReference type="Pfam" id="PF16747"/>
    </source>
</evidence>
<keyword evidence="1" id="KW-0732">Signal</keyword>
<feature type="domain" description="Surface-adhesin protein E-like" evidence="2">
    <location>
        <begin position="33"/>
        <end position="143"/>
    </location>
</feature>
<evidence type="ECO:0000313" key="6">
    <source>
        <dbReference type="Proteomes" id="UP000829756"/>
    </source>
</evidence>
<dbReference type="KEGG" id="usu:LVJ78_00345"/>
<evidence type="ECO:0000313" key="3">
    <source>
        <dbReference type="EMBL" id="TCP09365.1"/>
    </source>
</evidence>
<reference evidence="4" key="3">
    <citation type="journal article" date="2022" name="Res Sq">
        <title>Evolution of multicellular longitudinally dividing oral cavity symbionts (Neisseriaceae).</title>
        <authorList>
            <person name="Nyongesa S."/>
            <person name="Weber P."/>
            <person name="Bernet E."/>
            <person name="Pullido F."/>
            <person name="Nieckarz M."/>
            <person name="Delaby M."/>
            <person name="Nieves C."/>
            <person name="Viehboeck T."/>
            <person name="Krause N."/>
            <person name="Rivera-Millot A."/>
            <person name="Nakamura A."/>
            <person name="Vischer N."/>
            <person name="VanNieuwenhze M."/>
            <person name="Brun Y."/>
            <person name="Cava F."/>
            <person name="Bulgheresi S."/>
            <person name="Veyrier F."/>
        </authorList>
    </citation>
    <scope>NUCLEOTIDE SEQUENCE</scope>
    <source>
        <strain evidence="4">1258/02</strain>
    </source>
</reference>
<reference evidence="3 5" key="1">
    <citation type="submission" date="2019-03" db="EMBL/GenBank/DDBJ databases">
        <title>Genomic Encyclopedia of Type Strains, Phase IV (KMG-IV): sequencing the most valuable type-strain genomes for metagenomic binning, comparative biology and taxonomic classification.</title>
        <authorList>
            <person name="Goeker M."/>
        </authorList>
    </citation>
    <scope>NUCLEOTIDE SEQUENCE [LARGE SCALE GENOMIC DNA]</scope>
    <source>
        <strain evidence="3 5">DSM 17474</strain>
    </source>
</reference>
<dbReference type="EMBL" id="SLXE01000003">
    <property type="protein sequence ID" value="TCP09365.1"/>
    <property type="molecule type" value="Genomic_DNA"/>
</dbReference>
<evidence type="ECO:0000313" key="5">
    <source>
        <dbReference type="Proteomes" id="UP000294721"/>
    </source>
</evidence>
<evidence type="ECO:0000313" key="4">
    <source>
        <dbReference type="EMBL" id="UOO79521.1"/>
    </source>
</evidence>
<feature type="chain" id="PRO_5042001670" description="Surface-adhesin protein E-like domain-containing protein" evidence="1">
    <location>
        <begin position="24"/>
        <end position="144"/>
    </location>
</feature>
<dbReference type="Proteomes" id="UP000829756">
    <property type="component" value="Chromosome"/>
</dbReference>
<organism evidence="4 6">
    <name type="scientific">Uruburuella suis</name>
    <dbReference type="NCBI Taxonomy" id="252130"/>
    <lineage>
        <taxon>Bacteria</taxon>
        <taxon>Pseudomonadati</taxon>
        <taxon>Pseudomonadota</taxon>
        <taxon>Betaproteobacteria</taxon>
        <taxon>Neisseriales</taxon>
        <taxon>Neisseriaceae</taxon>
        <taxon>Uruburuella</taxon>
    </lineage>
</organism>
<protein>
    <recommendedName>
        <fullName evidence="2">Surface-adhesin protein E-like domain-containing protein</fullName>
    </recommendedName>
</protein>
<sequence length="144" mass="15907">MNISRALRYTAAASLAAFLAACAGTGTQVAGNWQEIGTTGNGNIKAAIDKSSIKRNGELATFRDKKTVVKLSEERFVNTPAYKTAVGEWEIHCRNKTYRLTALQLIDERGQVLMNERYTATNLRPMSVMSGTLTEKQFEVVCKK</sequence>
<accession>A0AAE9GV22</accession>
<dbReference type="Pfam" id="PF16747">
    <property type="entry name" value="Adhesin_E"/>
    <property type="match status" value="1"/>
</dbReference>
<dbReference type="InterPro" id="IPR031939">
    <property type="entry name" value="Adhesin_E-like"/>
</dbReference>
<dbReference type="Proteomes" id="UP000294721">
    <property type="component" value="Unassembled WGS sequence"/>
</dbReference>
<proteinExistence type="predicted"/>
<dbReference type="EMBL" id="CP091507">
    <property type="protein sequence ID" value="UOO79521.1"/>
    <property type="molecule type" value="Genomic_DNA"/>
</dbReference>
<reference evidence="4" key="2">
    <citation type="submission" date="2021-12" db="EMBL/GenBank/DDBJ databases">
        <authorList>
            <person name="Veyrier F.J."/>
        </authorList>
    </citation>
    <scope>NUCLEOTIDE SEQUENCE</scope>
    <source>
        <strain evidence="4">1258/02</strain>
    </source>
</reference>
<name>A0AAE9GV22_9NEIS</name>
<keyword evidence="5" id="KW-1185">Reference proteome</keyword>
<dbReference type="RefSeq" id="WP_132952748.1">
    <property type="nucleotide sequence ID" value="NZ_CBDUCQ010000035.1"/>
</dbReference>
<dbReference type="AlphaFoldDB" id="A0AAE9GV22"/>